<dbReference type="AlphaFoldDB" id="V4HGP8"/>
<evidence type="ECO:0000256" key="2">
    <source>
        <dbReference type="ARBA" id="ARBA00022801"/>
    </source>
</evidence>
<name>V4HGP8_9EURY</name>
<dbReference type="Pfam" id="PF00884">
    <property type="entry name" value="Sulfatase"/>
    <property type="match status" value="1"/>
</dbReference>
<dbReference type="GO" id="GO:0004065">
    <property type="term" value="F:arylsulfatase activity"/>
    <property type="evidence" value="ECO:0007669"/>
    <property type="project" value="TreeGrafter"/>
</dbReference>
<sequence length="481" mass="53167">MSSRRPNVLFVMTDQQRFDTVGALGYDHVDTPNLDRLVDRGVACTNAYSSAPVCVPARHNVRTGCDPTTTGYLGNDKRPADHLEDAHGPFLARAMCERGYRTFGVGKFHAHPDGIDLGYDRRLTGDDYAAYAESVGVDPSADTGRLAATNFLPQSSGIPPEHRRMAWIADETEAELRREDDRPFFGLVSFSKPHPAWNPSPPFDDYYDPDDAPDPIRGERTVDHADEKVPAQNHHFWKARDDDTGLHTTRVARAHYYGLVTQLDREVGRVLDAVEARDDAANTLVCFFSDHGELLGDHRGWGKTSFFEQSTRVPFLLSWPAELEAGRRYDGLVSLTDLFGIATTAAGAGELRDGADLLGALTGTAPPRERLVGCHETPRETDAFSIPHNATAMVREDDWKYVYAVDGGREQLFDLGSDPRETADLSADRPAVVDRLRGALVEHLRGSAAARLLDGDGLLSTPYERIDMGRYHPETYGPFAE</sequence>
<dbReference type="EMBL" id="ASGZ01000064">
    <property type="protein sequence ID" value="ESP86989.1"/>
    <property type="molecule type" value="Genomic_DNA"/>
</dbReference>
<evidence type="ECO:0000256" key="1">
    <source>
        <dbReference type="ARBA" id="ARBA00008779"/>
    </source>
</evidence>
<dbReference type="PATRIC" id="fig|1324957.4.peg.3198"/>
<dbReference type="PANTHER" id="PTHR42693">
    <property type="entry name" value="ARYLSULFATASE FAMILY MEMBER"/>
    <property type="match status" value="1"/>
</dbReference>
<comment type="similarity">
    <text evidence="1">Belongs to the sulfatase family.</text>
</comment>
<feature type="domain" description="Sulfatase N-terminal" evidence="3">
    <location>
        <begin position="6"/>
        <end position="345"/>
    </location>
</feature>
<dbReference type="SUPFAM" id="SSF53649">
    <property type="entry name" value="Alkaline phosphatase-like"/>
    <property type="match status" value="1"/>
</dbReference>
<evidence type="ECO:0000313" key="5">
    <source>
        <dbReference type="Proteomes" id="UP000017840"/>
    </source>
</evidence>
<dbReference type="PANTHER" id="PTHR42693:SF53">
    <property type="entry name" value="ENDO-4-O-SULFATASE"/>
    <property type="match status" value="1"/>
</dbReference>
<dbReference type="RefSeq" id="WP_023395722.1">
    <property type="nucleotide sequence ID" value="NZ_ASGZ01000064.1"/>
</dbReference>
<keyword evidence="5" id="KW-1185">Reference proteome</keyword>
<accession>V4HGP8</accession>
<dbReference type="Gene3D" id="3.40.720.10">
    <property type="entry name" value="Alkaline Phosphatase, subunit A"/>
    <property type="match status" value="1"/>
</dbReference>
<protein>
    <submittedName>
        <fullName evidence="4">Arylsulfatase</fullName>
    </submittedName>
</protein>
<evidence type="ECO:0000313" key="4">
    <source>
        <dbReference type="EMBL" id="ESP86989.1"/>
    </source>
</evidence>
<evidence type="ECO:0000259" key="3">
    <source>
        <dbReference type="Pfam" id="PF00884"/>
    </source>
</evidence>
<dbReference type="InterPro" id="IPR050738">
    <property type="entry name" value="Sulfatase"/>
</dbReference>
<dbReference type="InterPro" id="IPR000917">
    <property type="entry name" value="Sulfatase_N"/>
</dbReference>
<keyword evidence="2" id="KW-0378">Hydrolase</keyword>
<dbReference type="InterPro" id="IPR017850">
    <property type="entry name" value="Alkaline_phosphatase_core_sf"/>
</dbReference>
<organism evidence="4 5">
    <name type="scientific">Candidatus Halobonum tyrrellensis G22</name>
    <dbReference type="NCBI Taxonomy" id="1324957"/>
    <lineage>
        <taxon>Archaea</taxon>
        <taxon>Methanobacteriati</taxon>
        <taxon>Methanobacteriota</taxon>
        <taxon>Stenosarchaea group</taxon>
        <taxon>Halobacteria</taxon>
        <taxon>Halobacteriales</taxon>
        <taxon>Haloferacaceae</taxon>
        <taxon>Candidatus Halobonum</taxon>
    </lineage>
</organism>
<dbReference type="STRING" id="1324957.K933_15757"/>
<dbReference type="Proteomes" id="UP000017840">
    <property type="component" value="Unassembled WGS sequence"/>
</dbReference>
<dbReference type="OrthoDB" id="3164at2157"/>
<proteinExistence type="inferred from homology"/>
<gene>
    <name evidence="4" type="ORF">K933_15757</name>
</gene>
<dbReference type="eggNOG" id="arCOG02785">
    <property type="taxonomic scope" value="Archaea"/>
</dbReference>
<reference evidence="4 5" key="1">
    <citation type="journal article" date="2013" name="Genome Announc.">
        <title>Draft Genome Sequence of 'Candidatus Halobonum tyrrellensis' Strain G22, Isolated from the Hypersaline Waters of Lake Tyrrell, Australia.</title>
        <authorList>
            <person name="Ugalde J.A."/>
            <person name="Narasingarao P."/>
            <person name="Kuo S."/>
            <person name="Podell S."/>
            <person name="Allen E.E."/>
        </authorList>
    </citation>
    <scope>NUCLEOTIDE SEQUENCE [LARGE SCALE GENOMIC DNA]</scope>
    <source>
        <strain evidence="4 5">G22</strain>
    </source>
</reference>
<comment type="caution">
    <text evidence="4">The sequence shown here is derived from an EMBL/GenBank/DDBJ whole genome shotgun (WGS) entry which is preliminary data.</text>
</comment>